<comment type="caution">
    <text evidence="7">The sequence shown here is derived from an EMBL/GenBank/DDBJ whole genome shotgun (WGS) entry which is preliminary data.</text>
</comment>
<keyword evidence="8" id="KW-1185">Reference proteome</keyword>
<keyword evidence="4" id="KW-1133">Transmembrane helix</keyword>
<accession>A0AA37PIX0</accession>
<keyword evidence="5" id="KW-0472">Membrane</keyword>
<reference evidence="7" key="4">
    <citation type="submission" date="2022-04" db="EMBL/GenBank/DDBJ databases">
        <authorList>
            <person name="Komine T."/>
            <person name="Fukano H."/>
            <person name="Wada S."/>
        </authorList>
    </citation>
    <scope>NUCLEOTIDE SEQUENCE</scope>
    <source>
        <strain evidence="7">NJB18185</strain>
    </source>
</reference>
<evidence type="ECO:0000313" key="8">
    <source>
        <dbReference type="Proteomes" id="UP000245060"/>
    </source>
</evidence>
<comment type="subcellular location">
    <subcellularLocation>
        <location evidence="1">Endoplasmic reticulum membrane</location>
    </subcellularLocation>
</comment>
<reference evidence="7" key="3">
    <citation type="journal article" date="2022" name="Microbiol. Resour. Announc.">
        <title>Draft Genome Sequences of Eight Mycobacterium montefiorense Strains Isolated from Salamanders in Captivity.</title>
        <authorList>
            <person name="Komine T."/>
            <person name="Ihara H."/>
            <person name="Fukano H."/>
            <person name="Hoshino Y."/>
            <person name="Kurata O."/>
            <person name="Wada S."/>
        </authorList>
    </citation>
    <scope>NUCLEOTIDE SEQUENCE</scope>
    <source>
        <strain evidence="7">NJB18185</strain>
    </source>
</reference>
<dbReference type="InterPro" id="IPR006716">
    <property type="entry name" value="ERG2_sigma1_rcpt-like"/>
</dbReference>
<proteinExistence type="predicted"/>
<reference evidence="6" key="1">
    <citation type="journal article" date="2018" name="Genome Announc.">
        <title>Draft Genome Sequence of Mycobacterium montefiorense Isolated from Japanese Black Salamander (Hynobius nigrescens).</title>
        <authorList>
            <person name="Fukano H."/>
            <person name="Yoshida M."/>
            <person name="Shimizu A."/>
            <person name="Iwao H."/>
            <person name="Katayama Y."/>
            <person name="Omatsu T."/>
            <person name="Mizutani T."/>
            <person name="Kurata O."/>
            <person name="Wada S."/>
            <person name="Hoshino Y."/>
        </authorList>
    </citation>
    <scope>NUCLEOTIDE SEQUENCE</scope>
    <source>
        <strain evidence="6">BS</strain>
    </source>
</reference>
<evidence type="ECO:0000256" key="2">
    <source>
        <dbReference type="ARBA" id="ARBA00022692"/>
    </source>
</evidence>
<evidence type="ECO:0000313" key="9">
    <source>
        <dbReference type="Proteomes" id="UP001139505"/>
    </source>
</evidence>
<organism evidence="7 9">
    <name type="scientific">Mycobacterium montefiorense</name>
    <dbReference type="NCBI Taxonomy" id="154654"/>
    <lineage>
        <taxon>Bacteria</taxon>
        <taxon>Bacillati</taxon>
        <taxon>Actinomycetota</taxon>
        <taxon>Actinomycetes</taxon>
        <taxon>Mycobacteriales</taxon>
        <taxon>Mycobacteriaceae</taxon>
        <taxon>Mycobacterium</taxon>
        <taxon>Mycobacterium simiae complex</taxon>
    </lineage>
</organism>
<sequence length="177" mass="19639">MASIFDPDDLHAITRSVAGRNDGQATCAQIVDELKQIYPRYVSDKNPWLFNRSGGGQGQLKVLHCSMFEYLLLYGTPTGTPRRSGREWIEVWDFVFDGELWCCEEGKLEPTVYRPGRVAHLGKGRTMGWAVPSATFMLEYARGPVQAMPPFGVADSILNTLACWTAGASVSRSCRMA</sequence>
<gene>
    <name evidence="6" type="ORF">MmonteBS_26690</name>
    <name evidence="7" type="ORF">NJB18185_03230</name>
</gene>
<evidence type="ECO:0000256" key="1">
    <source>
        <dbReference type="ARBA" id="ARBA00004586"/>
    </source>
</evidence>
<dbReference type="EMBL" id="BFCH01000018">
    <property type="protein sequence ID" value="GBG38297.1"/>
    <property type="molecule type" value="Genomic_DNA"/>
</dbReference>
<dbReference type="PANTHER" id="PTHR10868:SF1">
    <property type="entry name" value="SIGMA NON-OPIOID INTRACELLULAR RECEPTOR 1"/>
    <property type="match status" value="1"/>
</dbReference>
<evidence type="ECO:0000256" key="3">
    <source>
        <dbReference type="ARBA" id="ARBA00022824"/>
    </source>
</evidence>
<dbReference type="Proteomes" id="UP000245060">
    <property type="component" value="Unassembled WGS sequence"/>
</dbReference>
<dbReference type="EMBL" id="BQYH01000005">
    <property type="protein sequence ID" value="GKU70546.1"/>
    <property type="molecule type" value="Genomic_DNA"/>
</dbReference>
<keyword evidence="3" id="KW-0256">Endoplasmic reticulum</keyword>
<name>A0AA37PIX0_9MYCO</name>
<dbReference type="Pfam" id="PF04622">
    <property type="entry name" value="ERG2_Sigma1R"/>
    <property type="match status" value="1"/>
</dbReference>
<reference evidence="8" key="2">
    <citation type="submission" date="2018-04" db="EMBL/GenBank/DDBJ databases">
        <title>Draft genome sequence of Mycobacterium montefiorense isolated from Japanese black salamander.</title>
        <authorList>
            <person name="Fukano H."/>
            <person name="Yoshida M."/>
            <person name="Shimizu A."/>
            <person name="Iwao H."/>
            <person name="Kurata O."/>
            <person name="Katayama Y."/>
            <person name="Omatsu T."/>
            <person name="Mizutani T."/>
            <person name="Wada S."/>
            <person name="Hoshino Y."/>
        </authorList>
    </citation>
    <scope>NUCLEOTIDE SEQUENCE [LARGE SCALE GENOMIC DNA]</scope>
    <source>
        <strain evidence="8">BS</strain>
    </source>
</reference>
<protein>
    <submittedName>
        <fullName evidence="7">Uncharacterized protein</fullName>
    </submittedName>
</protein>
<dbReference type="PANTHER" id="PTHR10868">
    <property type="entry name" value="SIGMA 1-TYPE OPIOID RECEPTOR-RELATED"/>
    <property type="match status" value="1"/>
</dbReference>
<evidence type="ECO:0000256" key="4">
    <source>
        <dbReference type="ARBA" id="ARBA00022989"/>
    </source>
</evidence>
<evidence type="ECO:0000313" key="7">
    <source>
        <dbReference type="EMBL" id="GKU70546.1"/>
    </source>
</evidence>
<evidence type="ECO:0000313" key="6">
    <source>
        <dbReference type="EMBL" id="GBG38297.1"/>
    </source>
</evidence>
<evidence type="ECO:0000256" key="5">
    <source>
        <dbReference type="ARBA" id="ARBA00023136"/>
    </source>
</evidence>
<keyword evidence="2" id="KW-0812">Transmembrane</keyword>
<dbReference type="AlphaFoldDB" id="A0AA37PIX0"/>
<dbReference type="Proteomes" id="UP001139505">
    <property type="component" value="Unassembled WGS sequence"/>
</dbReference>
<dbReference type="RefSeq" id="WP_108922494.1">
    <property type="nucleotide sequence ID" value="NZ_BFCH01000018.1"/>
</dbReference>